<evidence type="ECO:0000256" key="4">
    <source>
        <dbReference type="ARBA" id="ARBA00023136"/>
    </source>
</evidence>
<comment type="subcellular location">
    <subcellularLocation>
        <location evidence="1">Membrane</location>
        <topology evidence="1">Multi-pass membrane protein</topology>
    </subcellularLocation>
</comment>
<dbReference type="InterPro" id="IPR007016">
    <property type="entry name" value="O-antigen_ligase-rel_domated"/>
</dbReference>
<dbReference type="Proteomes" id="UP001560045">
    <property type="component" value="Unassembled WGS sequence"/>
</dbReference>
<dbReference type="PANTHER" id="PTHR37422">
    <property type="entry name" value="TEICHURONIC ACID BIOSYNTHESIS PROTEIN TUAE"/>
    <property type="match status" value="1"/>
</dbReference>
<keyword evidence="8" id="KW-0436">Ligase</keyword>
<feature type="transmembrane region" description="Helical" evidence="6">
    <location>
        <begin position="40"/>
        <end position="66"/>
    </location>
</feature>
<evidence type="ECO:0000256" key="2">
    <source>
        <dbReference type="ARBA" id="ARBA00022692"/>
    </source>
</evidence>
<feature type="transmembrane region" description="Helical" evidence="6">
    <location>
        <begin position="136"/>
        <end position="155"/>
    </location>
</feature>
<feature type="transmembrane region" description="Helical" evidence="6">
    <location>
        <begin position="111"/>
        <end position="130"/>
    </location>
</feature>
<dbReference type="InterPro" id="IPR051533">
    <property type="entry name" value="WaaL-like"/>
</dbReference>
<accession>A0ABV3XHI1</accession>
<evidence type="ECO:0000259" key="7">
    <source>
        <dbReference type="Pfam" id="PF04932"/>
    </source>
</evidence>
<feature type="transmembrane region" description="Helical" evidence="6">
    <location>
        <begin position="12"/>
        <end position="33"/>
    </location>
</feature>
<feature type="transmembrane region" description="Helical" evidence="6">
    <location>
        <begin position="267"/>
        <end position="297"/>
    </location>
</feature>
<feature type="transmembrane region" description="Helical" evidence="6">
    <location>
        <begin position="447"/>
        <end position="463"/>
    </location>
</feature>
<evidence type="ECO:0000256" key="1">
    <source>
        <dbReference type="ARBA" id="ARBA00004141"/>
    </source>
</evidence>
<sequence length="499" mass="51299">MASRDGARGAKLVGLYGTSAAVVAAGAALLVVFTDLDPGLVLTVAGAVVVAGIAHHATTWALHAFLITLPLFPYTGELAGGSVFSGFLVGLPVAVVCLLRYVGLPRRTRPGATAVTVVLLVLAVSVSAVASGSPYALSRAAYLTFFVGFGLAVHGAVRTGATTGARVLQSLTIGGLVAGVVCLLQYAYQFFVGEPEFYDLLAQANAVWGGTTANSIGLLNVYVPSVGQFRGIVPFMASPSAGQYFAVTAFTALLLLVHRRLPVLNAAAIVVIGAALAITFSRQGLVALLVVTAGYLVLRSSRRVVIAGVALVGLLAVLFVRPPGAQESLGDNILRAIDSGDVSTSGRLDLLTSAVGEAVDRALTLGVGPGLYAQLSDDGTGGLVYSHNTFIDVFIETGALGGLALIAAVLAVCRAAWRARSPVLGVLVLVLLTWMLDNVLYFPRNGLLLAAVVAVSTVAPRFADRPVTEGRGRHRREGVPPVPDRPAGGGSRPGEEVYG</sequence>
<gene>
    <name evidence="8" type="ORF">ABQ292_13020</name>
</gene>
<feature type="transmembrane region" description="Helical" evidence="6">
    <location>
        <begin position="200"/>
        <end position="223"/>
    </location>
</feature>
<feature type="domain" description="O-antigen ligase-related" evidence="7">
    <location>
        <begin position="268"/>
        <end position="406"/>
    </location>
</feature>
<keyword evidence="9" id="KW-1185">Reference proteome</keyword>
<organism evidence="8 9">
    <name type="scientific">Geodermatophilus maliterrae</name>
    <dbReference type="NCBI Taxonomy" id="3162531"/>
    <lineage>
        <taxon>Bacteria</taxon>
        <taxon>Bacillati</taxon>
        <taxon>Actinomycetota</taxon>
        <taxon>Actinomycetes</taxon>
        <taxon>Geodermatophilales</taxon>
        <taxon>Geodermatophilaceae</taxon>
        <taxon>Geodermatophilus</taxon>
    </lineage>
</organism>
<feature type="transmembrane region" description="Helical" evidence="6">
    <location>
        <begin position="78"/>
        <end position="99"/>
    </location>
</feature>
<keyword evidence="2 6" id="KW-0812">Transmembrane</keyword>
<keyword evidence="4 6" id="KW-0472">Membrane</keyword>
<dbReference type="GO" id="GO:0016874">
    <property type="term" value="F:ligase activity"/>
    <property type="evidence" value="ECO:0007669"/>
    <property type="project" value="UniProtKB-KW"/>
</dbReference>
<dbReference type="RefSeq" id="WP_369206971.1">
    <property type="nucleotide sequence ID" value="NZ_JBFNXQ010000037.1"/>
</dbReference>
<dbReference type="EMBL" id="JBFNXQ010000037">
    <property type="protein sequence ID" value="MEX5719285.1"/>
    <property type="molecule type" value="Genomic_DNA"/>
</dbReference>
<dbReference type="PANTHER" id="PTHR37422:SF13">
    <property type="entry name" value="LIPOPOLYSACCHARIDE BIOSYNTHESIS PROTEIN PA4999-RELATED"/>
    <property type="match status" value="1"/>
</dbReference>
<evidence type="ECO:0000256" key="3">
    <source>
        <dbReference type="ARBA" id="ARBA00022989"/>
    </source>
</evidence>
<reference evidence="8 9" key="1">
    <citation type="submission" date="2024-06" db="EMBL/GenBank/DDBJ databases">
        <title>Draft genome sequence of Geodermatophilus badlandi, a novel member of the Geodermatophilaceae isolated from badland sedimentary rocks in the Red desert, Wyoming, USA.</title>
        <authorList>
            <person name="Ben Tekaya S."/>
            <person name="Nouioui I."/>
            <person name="Flores G.M."/>
            <person name="Shaal M.N."/>
            <person name="Bredoire F."/>
            <person name="Basile F."/>
            <person name="Van Diepen L."/>
            <person name="Ward N.L."/>
        </authorList>
    </citation>
    <scope>NUCLEOTIDE SEQUENCE [LARGE SCALE GENOMIC DNA]</scope>
    <source>
        <strain evidence="8 9">WL48A</strain>
    </source>
</reference>
<feature type="transmembrane region" description="Helical" evidence="6">
    <location>
        <begin position="304"/>
        <end position="321"/>
    </location>
</feature>
<feature type="transmembrane region" description="Helical" evidence="6">
    <location>
        <begin position="423"/>
        <end position="441"/>
    </location>
</feature>
<keyword evidence="3 6" id="KW-1133">Transmembrane helix</keyword>
<evidence type="ECO:0000256" key="5">
    <source>
        <dbReference type="SAM" id="MobiDB-lite"/>
    </source>
</evidence>
<feature type="region of interest" description="Disordered" evidence="5">
    <location>
        <begin position="466"/>
        <end position="499"/>
    </location>
</feature>
<feature type="transmembrane region" description="Helical" evidence="6">
    <location>
        <begin position="393"/>
        <end position="416"/>
    </location>
</feature>
<dbReference type="Pfam" id="PF04932">
    <property type="entry name" value="Wzy_C"/>
    <property type="match status" value="1"/>
</dbReference>
<evidence type="ECO:0000313" key="8">
    <source>
        <dbReference type="EMBL" id="MEX5719285.1"/>
    </source>
</evidence>
<evidence type="ECO:0000313" key="9">
    <source>
        <dbReference type="Proteomes" id="UP001560045"/>
    </source>
</evidence>
<proteinExistence type="predicted"/>
<protein>
    <submittedName>
        <fullName evidence="8">O-antigen ligase family protein</fullName>
    </submittedName>
</protein>
<evidence type="ECO:0000256" key="6">
    <source>
        <dbReference type="SAM" id="Phobius"/>
    </source>
</evidence>
<name>A0ABV3XHI1_9ACTN</name>
<comment type="caution">
    <text evidence="8">The sequence shown here is derived from an EMBL/GenBank/DDBJ whole genome shotgun (WGS) entry which is preliminary data.</text>
</comment>
<feature type="transmembrane region" description="Helical" evidence="6">
    <location>
        <begin position="167"/>
        <end position="188"/>
    </location>
</feature>